<evidence type="ECO:0000313" key="3">
    <source>
        <dbReference type="Proteomes" id="UP000321393"/>
    </source>
</evidence>
<gene>
    <name evidence="2" type="ORF">E5676_scaffold384G002960</name>
    <name evidence="1" type="ORF">E6C27_scaffold1505G00080</name>
</gene>
<name>A0A5A7VCA7_CUCMM</name>
<organism evidence="1 3">
    <name type="scientific">Cucumis melo var. makuwa</name>
    <name type="common">Oriental melon</name>
    <dbReference type="NCBI Taxonomy" id="1194695"/>
    <lineage>
        <taxon>Eukaryota</taxon>
        <taxon>Viridiplantae</taxon>
        <taxon>Streptophyta</taxon>
        <taxon>Embryophyta</taxon>
        <taxon>Tracheophyta</taxon>
        <taxon>Spermatophyta</taxon>
        <taxon>Magnoliopsida</taxon>
        <taxon>eudicotyledons</taxon>
        <taxon>Gunneridae</taxon>
        <taxon>Pentapetalae</taxon>
        <taxon>rosids</taxon>
        <taxon>fabids</taxon>
        <taxon>Cucurbitales</taxon>
        <taxon>Cucurbitaceae</taxon>
        <taxon>Benincaseae</taxon>
        <taxon>Cucumis</taxon>
    </lineage>
</organism>
<accession>A0A5A7VCA7</accession>
<dbReference type="Proteomes" id="UP000321393">
    <property type="component" value="Unassembled WGS sequence"/>
</dbReference>
<dbReference type="EMBL" id="SSTD01002424">
    <property type="protein sequence ID" value="TYK28041.1"/>
    <property type="molecule type" value="Genomic_DNA"/>
</dbReference>
<proteinExistence type="predicted"/>
<evidence type="ECO:0000313" key="4">
    <source>
        <dbReference type="Proteomes" id="UP000321947"/>
    </source>
</evidence>
<dbReference type="STRING" id="1194695.A0A5A7VCA7"/>
<dbReference type="InterPro" id="IPR044987">
    <property type="entry name" value="AtMg00030-like"/>
</dbReference>
<reference evidence="3 4" key="1">
    <citation type="submission" date="2019-08" db="EMBL/GenBank/DDBJ databases">
        <title>Draft genome sequences of two oriental melons (Cucumis melo L. var makuwa).</title>
        <authorList>
            <person name="Kwon S.-Y."/>
        </authorList>
    </citation>
    <scope>NUCLEOTIDE SEQUENCE [LARGE SCALE GENOMIC DNA]</scope>
    <source>
        <strain evidence="4">cv. Chang Bougi</strain>
        <strain evidence="3">cv. SW 3</strain>
        <tissue evidence="1">Leaf</tissue>
    </source>
</reference>
<dbReference type="PANTHER" id="PTHR37773">
    <property type="entry name" value="TRANSMEMBRANE PROTEIN"/>
    <property type="match status" value="1"/>
</dbReference>
<dbReference type="EMBL" id="SSTE01002753">
    <property type="protein sequence ID" value="KAA0063341.1"/>
    <property type="molecule type" value="Genomic_DNA"/>
</dbReference>
<dbReference type="PANTHER" id="PTHR37773:SF1">
    <property type="entry name" value="TRANSMEMBRANE PROTEIN"/>
    <property type="match status" value="1"/>
</dbReference>
<evidence type="ECO:0000313" key="2">
    <source>
        <dbReference type="EMBL" id="TYK28041.1"/>
    </source>
</evidence>
<dbReference type="Proteomes" id="UP000321947">
    <property type="component" value="Unassembled WGS sequence"/>
</dbReference>
<sequence>MKPGEKGKEVHVQTLLRNSLDPTERFEEDRLQSMKKASSFFLWKPPIHSRSSLLMGSRLISLPLATKMFQFAKFEKSKEYRVAIELEYGSPIKDPWITDEISPWPFASKIVLPFQCLGIRPMHYFLYNRVD</sequence>
<dbReference type="AlphaFoldDB" id="A0A5A7VCA7"/>
<comment type="caution">
    <text evidence="1">The sequence shown here is derived from an EMBL/GenBank/DDBJ whole genome shotgun (WGS) entry which is preliminary data.</text>
</comment>
<protein>
    <submittedName>
        <fullName evidence="1 2">Mitochondrial protein</fullName>
    </submittedName>
</protein>
<dbReference type="OrthoDB" id="1463608at2759"/>
<evidence type="ECO:0000313" key="1">
    <source>
        <dbReference type="EMBL" id="KAA0063341.1"/>
    </source>
</evidence>